<dbReference type="RefSeq" id="WP_204747055.1">
    <property type="nucleotide sequence ID" value="NZ_CP069188.1"/>
</dbReference>
<protein>
    <submittedName>
        <fullName evidence="1">Uncharacterized protein</fullName>
    </submittedName>
</protein>
<organism evidence="1 2">
    <name type="scientific">Haloterrigena salifodinae</name>
    <dbReference type="NCBI Taxonomy" id="2675099"/>
    <lineage>
        <taxon>Archaea</taxon>
        <taxon>Methanobacteriati</taxon>
        <taxon>Methanobacteriota</taxon>
        <taxon>Stenosarchaea group</taxon>
        <taxon>Halobacteria</taxon>
        <taxon>Halobacteriales</taxon>
        <taxon>Natrialbaceae</taxon>
        <taxon>Haloterrigena</taxon>
    </lineage>
</organism>
<proteinExistence type="predicted"/>
<keyword evidence="2" id="KW-1185">Reference proteome</keyword>
<dbReference type="KEGG" id="hsal:JMJ58_14800"/>
<dbReference type="Proteomes" id="UP000637819">
    <property type="component" value="Chromosome"/>
</dbReference>
<name>A0A8T8DXY4_9EURY</name>
<sequence>MLALYVVLGAAYAVSGYAHAILDDEKEFKPRKFSRTLAIGAIAGVVVAARGEEPEPGSFEVAMGAVIPVVDQIVGGLTD</sequence>
<gene>
    <name evidence="1" type="ORF">JMJ58_14800</name>
</gene>
<dbReference type="AlphaFoldDB" id="A0A8T8DXY4"/>
<accession>A0A8T8DXY4</accession>
<dbReference type="EMBL" id="CP069188">
    <property type="protein sequence ID" value="QRV14202.1"/>
    <property type="molecule type" value="Genomic_DNA"/>
</dbReference>
<reference evidence="1 2" key="1">
    <citation type="submission" date="2021-01" db="EMBL/GenBank/DDBJ databases">
        <title>Genome Sequence and Methylation Pattern of Haloterrigena salifodinae BOL5-1, An Extremely Halophilic Archaeon from a Bolivian Salt Mine.</title>
        <authorList>
            <person name="DasSarma P."/>
            <person name="Anton B.P."/>
            <person name="DasSarma S.L."/>
            <person name="von Ehrenheim H.A.L."/>
            <person name="Martinez F.L."/>
            <person name="Guzman D."/>
            <person name="Roberts R.J."/>
            <person name="DasSarma S."/>
        </authorList>
    </citation>
    <scope>NUCLEOTIDE SEQUENCE [LARGE SCALE GENOMIC DNA]</scope>
    <source>
        <strain evidence="1 2">BOL5-1</strain>
    </source>
</reference>
<evidence type="ECO:0000313" key="1">
    <source>
        <dbReference type="EMBL" id="QRV14202.1"/>
    </source>
</evidence>
<evidence type="ECO:0000313" key="2">
    <source>
        <dbReference type="Proteomes" id="UP000637819"/>
    </source>
</evidence>
<dbReference type="GeneID" id="62876418"/>